<dbReference type="InterPro" id="IPR020841">
    <property type="entry name" value="PKS_Beta-ketoAc_synthase_dom"/>
</dbReference>
<dbReference type="CDD" id="cd00834">
    <property type="entry name" value="KAS_I_II"/>
    <property type="match status" value="1"/>
</dbReference>
<dbReference type="PROSITE" id="PS52004">
    <property type="entry name" value="KS3_2"/>
    <property type="match status" value="1"/>
</dbReference>
<feature type="compositionally biased region" description="Low complexity" evidence="4">
    <location>
        <begin position="457"/>
        <end position="493"/>
    </location>
</feature>
<dbReference type="SMART" id="SM00825">
    <property type="entry name" value="PKS_KS"/>
    <property type="match status" value="1"/>
</dbReference>
<organism evidence="6 7">
    <name type="scientific">Candidatus Ozemobacter sibiricus</name>
    <dbReference type="NCBI Taxonomy" id="2268124"/>
    <lineage>
        <taxon>Bacteria</taxon>
        <taxon>Candidatus Ozemobacteria</taxon>
        <taxon>Candidatus Ozemobacterales</taxon>
        <taxon>Candidatus Ozemobacteraceae</taxon>
        <taxon>Candidatus Ozemobacter</taxon>
    </lineage>
</organism>
<dbReference type="Gene3D" id="3.40.47.10">
    <property type="match status" value="2"/>
</dbReference>
<evidence type="ECO:0000256" key="1">
    <source>
        <dbReference type="ARBA" id="ARBA00008467"/>
    </source>
</evidence>
<dbReference type="Proteomes" id="UP000252355">
    <property type="component" value="Unassembled WGS sequence"/>
</dbReference>
<name>A0A367ZSK8_9BACT</name>
<evidence type="ECO:0000256" key="2">
    <source>
        <dbReference type="ARBA" id="ARBA00022679"/>
    </source>
</evidence>
<proteinExistence type="inferred from homology"/>
<feature type="region of interest" description="Disordered" evidence="4">
    <location>
        <begin position="280"/>
        <end position="333"/>
    </location>
</feature>
<dbReference type="InterPro" id="IPR014030">
    <property type="entry name" value="Ketoacyl_synth_N"/>
</dbReference>
<dbReference type="GO" id="GO:0005829">
    <property type="term" value="C:cytosol"/>
    <property type="evidence" value="ECO:0007669"/>
    <property type="project" value="TreeGrafter"/>
</dbReference>
<evidence type="ECO:0000259" key="5">
    <source>
        <dbReference type="PROSITE" id="PS52004"/>
    </source>
</evidence>
<protein>
    <submittedName>
        <fullName evidence="6">3-oxoacyl-[acyl-carrier-protein] synthase, KASII</fullName>
    </submittedName>
</protein>
<dbReference type="Pfam" id="PF02801">
    <property type="entry name" value="Ketoacyl-synt_C"/>
    <property type="match status" value="1"/>
</dbReference>
<dbReference type="SUPFAM" id="SSF53901">
    <property type="entry name" value="Thiolase-like"/>
    <property type="match status" value="4"/>
</dbReference>
<dbReference type="InterPro" id="IPR014031">
    <property type="entry name" value="Ketoacyl_synth_C"/>
</dbReference>
<evidence type="ECO:0000256" key="4">
    <source>
        <dbReference type="SAM" id="MobiDB-lite"/>
    </source>
</evidence>
<accession>A0A367ZSK8</accession>
<feature type="region of interest" description="Disordered" evidence="4">
    <location>
        <begin position="457"/>
        <end position="506"/>
    </location>
</feature>
<dbReference type="Pfam" id="PF00109">
    <property type="entry name" value="ketoacyl-synt"/>
    <property type="match status" value="2"/>
</dbReference>
<dbReference type="NCBIfam" id="NF005589">
    <property type="entry name" value="PRK07314.1"/>
    <property type="match status" value="1"/>
</dbReference>
<dbReference type="GO" id="GO:0004315">
    <property type="term" value="F:3-oxoacyl-[acyl-carrier-protein] synthase activity"/>
    <property type="evidence" value="ECO:0007669"/>
    <property type="project" value="TreeGrafter"/>
</dbReference>
<comment type="similarity">
    <text evidence="1 3">Belongs to the thiolase-like superfamily. Beta-ketoacyl-ACP synthases family.</text>
</comment>
<dbReference type="InterPro" id="IPR000794">
    <property type="entry name" value="Beta-ketoacyl_synthase"/>
</dbReference>
<gene>
    <name evidence="6" type="ORF">OZSIB_2511</name>
</gene>
<feature type="domain" description="Ketosynthase family 3 (KS3)" evidence="5">
    <location>
        <begin position="537"/>
        <end position="957"/>
    </location>
</feature>
<dbReference type="EMBL" id="QOQW01000003">
    <property type="protein sequence ID" value="RCK81134.1"/>
    <property type="molecule type" value="Genomic_DNA"/>
</dbReference>
<sequence length="964" mass="99146">MTDPIVITGLGLVTPLGHEPGEVLTRLRRGETAACPPARFDPTGFACPRYAPVTTLEAEPLLGDVKTLRLMNHDAIFAAVAARLALRDANLTPGRDYPPEMIALYGATGLAGIALPEVAPLIQHSAGEDGTFDPLRFGRHALHRVRPTLSFKILSNMPICFISIFEHLQGPNAVYNPWEGQGAQAILAGWEALREGRADAALVGGCDVKAHELAFISLQQQGVFESWTTVGTGIVPGEGAAFLVLEREARARARGARPYARLAAGALGTVHLPPVWAAPPAARASDHRSGATAAAFPPRSEPHGATKTSSLATPERCPAARSGRENEPGEEGGAGAAIARRLGGLVQAALADSVHPPGALMSSADGDPRFQHWEEEALILAGPGAAPALSSAAIRLAPKPGLGNLFAAATPVQLAIGALVVREGAGPALVTSFGFGSQQAVFRLDPALAAARAPTTRATAAATAPPPGTDVAAASTARPAPRAARSGEAEPAADGTATAVHHPVAHQDSPQAEPLLFHQPTGSARSTAPTGSSPIARRRVVVTGLGLVGPLGNDLPTFWANLAAGRSGTGPLTLFDASGLLVSIGAEVKDFPVEQVRQWFPAAAQDRDRKVLLGLAAAREALQQAGLAGPDARSRLARAALHVGVSLEVFFLEDVTPLARHGPADGDLGRRLLSGPAGRSPWQTPLDRLAEVIGETYGVGGPRVTNCSACAAGAMVIGEACLALRAGRADLALAGAADSMLNPLGLGGFSLLRALSMNHERPAAACRPFDAARDGTVLGEGAAFLVLETLDHARARGASILAEVLGYGASLDAFRVSDPDPTGRGAVLCMRAALADAGLSSAGIDVVNAHGTGTPKNDITETLALKEVLGPHAYRIPVHAVKSMTGHLIAASGAVEAVVAVQTLRHGLVPPTINLEIPDPECDLDYVPGQARRVQARTVLSNSFAFGGQNATLIFGAAPKGDSP</sequence>
<reference evidence="6 7" key="1">
    <citation type="submission" date="2018-05" db="EMBL/GenBank/DDBJ databases">
        <title>A metagenomic window into the 2 km-deep terrestrial subsurface aquifer revealed taxonomically and functionally diverse microbial community comprising novel uncultured bacterial lineages.</title>
        <authorList>
            <person name="Kadnikov V.V."/>
            <person name="Mardanov A.V."/>
            <person name="Beletsky A.V."/>
            <person name="Banks D."/>
            <person name="Pimenov N.V."/>
            <person name="Frank Y.A."/>
            <person name="Karnachuk O.V."/>
            <person name="Ravin N.V."/>
        </authorList>
    </citation>
    <scope>NUCLEOTIDE SEQUENCE [LARGE SCALE GENOMIC DNA]</scope>
    <source>
        <strain evidence="6">BY5</strain>
    </source>
</reference>
<dbReference type="AlphaFoldDB" id="A0A367ZSK8"/>
<dbReference type="PANTHER" id="PTHR11712">
    <property type="entry name" value="POLYKETIDE SYNTHASE-RELATED"/>
    <property type="match status" value="1"/>
</dbReference>
<keyword evidence="2 3" id="KW-0808">Transferase</keyword>
<dbReference type="InterPro" id="IPR016039">
    <property type="entry name" value="Thiolase-like"/>
</dbReference>
<dbReference type="PANTHER" id="PTHR11712:SF336">
    <property type="entry name" value="3-OXOACYL-[ACYL-CARRIER-PROTEIN] SYNTHASE, MITOCHONDRIAL"/>
    <property type="match status" value="1"/>
</dbReference>
<evidence type="ECO:0000313" key="6">
    <source>
        <dbReference type="EMBL" id="RCK81134.1"/>
    </source>
</evidence>
<evidence type="ECO:0000313" key="7">
    <source>
        <dbReference type="Proteomes" id="UP000252355"/>
    </source>
</evidence>
<comment type="caution">
    <text evidence="6">The sequence shown here is derived from an EMBL/GenBank/DDBJ whole genome shotgun (WGS) entry which is preliminary data.</text>
</comment>
<dbReference type="GO" id="GO:0006633">
    <property type="term" value="P:fatty acid biosynthetic process"/>
    <property type="evidence" value="ECO:0007669"/>
    <property type="project" value="TreeGrafter"/>
</dbReference>
<evidence type="ECO:0000256" key="3">
    <source>
        <dbReference type="RuleBase" id="RU003694"/>
    </source>
</evidence>